<dbReference type="SMART" id="SM00256">
    <property type="entry name" value="FBOX"/>
    <property type="match status" value="1"/>
</dbReference>
<organism evidence="2 3">
    <name type="scientific">Podospora appendiculata</name>
    <dbReference type="NCBI Taxonomy" id="314037"/>
    <lineage>
        <taxon>Eukaryota</taxon>
        <taxon>Fungi</taxon>
        <taxon>Dikarya</taxon>
        <taxon>Ascomycota</taxon>
        <taxon>Pezizomycotina</taxon>
        <taxon>Sordariomycetes</taxon>
        <taxon>Sordariomycetidae</taxon>
        <taxon>Sordariales</taxon>
        <taxon>Podosporaceae</taxon>
        <taxon>Podospora</taxon>
    </lineage>
</organism>
<dbReference type="InterPro" id="IPR001810">
    <property type="entry name" value="F-box_dom"/>
</dbReference>
<name>A0AAE1CCJ9_9PEZI</name>
<evidence type="ECO:0000313" key="2">
    <source>
        <dbReference type="EMBL" id="KAK3688713.1"/>
    </source>
</evidence>
<accession>A0AAE1CCJ9</accession>
<keyword evidence="3" id="KW-1185">Reference proteome</keyword>
<dbReference type="PROSITE" id="PS50181">
    <property type="entry name" value="FBOX"/>
    <property type="match status" value="1"/>
</dbReference>
<dbReference type="AlphaFoldDB" id="A0AAE1CCJ9"/>
<evidence type="ECO:0000259" key="1">
    <source>
        <dbReference type="PROSITE" id="PS50181"/>
    </source>
</evidence>
<protein>
    <recommendedName>
        <fullName evidence="1">F-box domain-containing protein</fullName>
    </recommendedName>
</protein>
<reference evidence="2" key="2">
    <citation type="submission" date="2023-06" db="EMBL/GenBank/DDBJ databases">
        <authorList>
            <consortium name="Lawrence Berkeley National Laboratory"/>
            <person name="Haridas S."/>
            <person name="Hensen N."/>
            <person name="Bonometti L."/>
            <person name="Westerberg I."/>
            <person name="Brannstrom I.O."/>
            <person name="Guillou S."/>
            <person name="Cros-Aarteil S."/>
            <person name="Calhoun S."/>
            <person name="Kuo A."/>
            <person name="Mondo S."/>
            <person name="Pangilinan J."/>
            <person name="Riley R."/>
            <person name="Labutti K."/>
            <person name="Andreopoulos B."/>
            <person name="Lipzen A."/>
            <person name="Chen C."/>
            <person name="Yanf M."/>
            <person name="Daum C."/>
            <person name="Ng V."/>
            <person name="Clum A."/>
            <person name="Steindorff A."/>
            <person name="Ohm R."/>
            <person name="Martin F."/>
            <person name="Silar P."/>
            <person name="Natvig D."/>
            <person name="Lalanne C."/>
            <person name="Gautier V."/>
            <person name="Ament-Velasquez S.L."/>
            <person name="Kruys A."/>
            <person name="Hutchinson M.I."/>
            <person name="Powell A.J."/>
            <person name="Barry K."/>
            <person name="Miller A.N."/>
            <person name="Grigoriev I.V."/>
            <person name="Debuchy R."/>
            <person name="Gladieux P."/>
            <person name="Thoren M.H."/>
            <person name="Johannesson H."/>
        </authorList>
    </citation>
    <scope>NUCLEOTIDE SEQUENCE</scope>
    <source>
        <strain evidence="2">CBS 314.62</strain>
    </source>
</reference>
<comment type="caution">
    <text evidence="2">The sequence shown here is derived from an EMBL/GenBank/DDBJ whole genome shotgun (WGS) entry which is preliminary data.</text>
</comment>
<dbReference type="SUPFAM" id="SSF81383">
    <property type="entry name" value="F-box domain"/>
    <property type="match status" value="1"/>
</dbReference>
<dbReference type="Proteomes" id="UP001270362">
    <property type="component" value="Unassembled WGS sequence"/>
</dbReference>
<dbReference type="InterPro" id="IPR036047">
    <property type="entry name" value="F-box-like_dom_sf"/>
</dbReference>
<dbReference type="Pfam" id="PF00646">
    <property type="entry name" value="F-box"/>
    <property type="match status" value="1"/>
</dbReference>
<gene>
    <name evidence="2" type="ORF">B0T22DRAFT_512434</name>
</gene>
<sequence>MSLMNMPLDVLNEIASHMDRPSIFKLSLTCKDFHAFLTRKLIYKAAREHAVSEAIKPDSQFLVWAVMKNTERSKKLARQYLAAGGPIVPIMDLTWDKVSQHKMASKMGMFTDSAAYGPWYNDTSGGLAVIRDKVANHKIFRDDLYKIYYLTVFHAIEMSGMTAAGRLEWTKLLFDNASDELVDRTVHVPHPNASTVTGASQQPVRYGKNTPKARAAKQRRLTSAIVCIAFRRSYHLGFDPQVTPELLKVLFYNGVDAWFHQSTAQRTYLYLRLCRAVNAAVTQFTDAEKARYFARLRSFRDQGWEALFDRAENAPVTDVLTGGSRSKHDSMARVAAFLIVAWARPYDETILDFEGGIVNARTLMIGAEMLLWVKP</sequence>
<proteinExistence type="predicted"/>
<reference evidence="2" key="1">
    <citation type="journal article" date="2023" name="Mol. Phylogenet. Evol.">
        <title>Genome-scale phylogeny and comparative genomics of the fungal order Sordariales.</title>
        <authorList>
            <person name="Hensen N."/>
            <person name="Bonometti L."/>
            <person name="Westerberg I."/>
            <person name="Brannstrom I.O."/>
            <person name="Guillou S."/>
            <person name="Cros-Aarteil S."/>
            <person name="Calhoun S."/>
            <person name="Haridas S."/>
            <person name="Kuo A."/>
            <person name="Mondo S."/>
            <person name="Pangilinan J."/>
            <person name="Riley R."/>
            <person name="LaButti K."/>
            <person name="Andreopoulos B."/>
            <person name="Lipzen A."/>
            <person name="Chen C."/>
            <person name="Yan M."/>
            <person name="Daum C."/>
            <person name="Ng V."/>
            <person name="Clum A."/>
            <person name="Steindorff A."/>
            <person name="Ohm R.A."/>
            <person name="Martin F."/>
            <person name="Silar P."/>
            <person name="Natvig D.O."/>
            <person name="Lalanne C."/>
            <person name="Gautier V."/>
            <person name="Ament-Velasquez S.L."/>
            <person name="Kruys A."/>
            <person name="Hutchinson M.I."/>
            <person name="Powell A.J."/>
            <person name="Barry K."/>
            <person name="Miller A.N."/>
            <person name="Grigoriev I.V."/>
            <person name="Debuchy R."/>
            <person name="Gladieux P."/>
            <person name="Hiltunen Thoren M."/>
            <person name="Johannesson H."/>
        </authorList>
    </citation>
    <scope>NUCLEOTIDE SEQUENCE</scope>
    <source>
        <strain evidence="2">CBS 314.62</strain>
    </source>
</reference>
<dbReference type="EMBL" id="JAULSO010000002">
    <property type="protein sequence ID" value="KAK3688713.1"/>
    <property type="molecule type" value="Genomic_DNA"/>
</dbReference>
<evidence type="ECO:0000313" key="3">
    <source>
        <dbReference type="Proteomes" id="UP001270362"/>
    </source>
</evidence>
<feature type="domain" description="F-box" evidence="1">
    <location>
        <begin position="1"/>
        <end position="46"/>
    </location>
</feature>
<dbReference type="CDD" id="cd09917">
    <property type="entry name" value="F-box_SF"/>
    <property type="match status" value="1"/>
</dbReference>